<feature type="compositionally biased region" description="Polar residues" evidence="2">
    <location>
        <begin position="250"/>
        <end position="273"/>
    </location>
</feature>
<dbReference type="SUPFAM" id="SSF56672">
    <property type="entry name" value="DNA/RNA polymerases"/>
    <property type="match status" value="1"/>
</dbReference>
<evidence type="ECO:0000256" key="2">
    <source>
        <dbReference type="SAM" id="MobiDB-lite"/>
    </source>
</evidence>
<name>A0AAV5MHU1_9ROSI</name>
<keyword evidence="1" id="KW-0862">Zinc</keyword>
<proteinExistence type="predicted"/>
<dbReference type="InterPro" id="IPR013103">
    <property type="entry name" value="RVT_2"/>
</dbReference>
<feature type="region of interest" description="Disordered" evidence="2">
    <location>
        <begin position="249"/>
        <end position="277"/>
    </location>
</feature>
<feature type="region of interest" description="Disordered" evidence="2">
    <location>
        <begin position="313"/>
        <end position="338"/>
    </location>
</feature>
<dbReference type="EMBL" id="BPVZ01000255">
    <property type="protein sequence ID" value="GKV48371.1"/>
    <property type="molecule type" value="Genomic_DNA"/>
</dbReference>
<dbReference type="AlphaFoldDB" id="A0AAV5MHU1"/>
<dbReference type="InterPro" id="IPR043502">
    <property type="entry name" value="DNA/RNA_pol_sf"/>
</dbReference>
<dbReference type="SUPFAM" id="SSF57756">
    <property type="entry name" value="Retrovirus zinc finger-like domains"/>
    <property type="match status" value="1"/>
</dbReference>
<keyword evidence="1" id="KW-0863">Zinc-finger</keyword>
<dbReference type="PANTHER" id="PTHR34222:SF100">
    <property type="entry name" value="CCHC-TYPE DOMAIN-CONTAINING PROTEIN"/>
    <property type="match status" value="1"/>
</dbReference>
<dbReference type="Gene3D" id="4.10.60.10">
    <property type="entry name" value="Zinc finger, CCHC-type"/>
    <property type="match status" value="1"/>
</dbReference>
<gene>
    <name evidence="4" type="ORF">SLEP1_g55195</name>
</gene>
<organism evidence="4 5">
    <name type="scientific">Rubroshorea leprosula</name>
    <dbReference type="NCBI Taxonomy" id="152421"/>
    <lineage>
        <taxon>Eukaryota</taxon>
        <taxon>Viridiplantae</taxon>
        <taxon>Streptophyta</taxon>
        <taxon>Embryophyta</taxon>
        <taxon>Tracheophyta</taxon>
        <taxon>Spermatophyta</taxon>
        <taxon>Magnoliopsida</taxon>
        <taxon>eudicotyledons</taxon>
        <taxon>Gunneridae</taxon>
        <taxon>Pentapetalae</taxon>
        <taxon>rosids</taxon>
        <taxon>malvids</taxon>
        <taxon>Malvales</taxon>
        <taxon>Dipterocarpaceae</taxon>
        <taxon>Rubroshorea</taxon>
    </lineage>
</organism>
<dbReference type="PROSITE" id="PS50158">
    <property type="entry name" value="ZF_CCHC"/>
    <property type="match status" value="1"/>
</dbReference>
<comment type="caution">
    <text evidence="4">The sequence shown here is derived from an EMBL/GenBank/DDBJ whole genome shotgun (WGS) entry which is preliminary data.</text>
</comment>
<keyword evidence="1" id="KW-0479">Metal-binding</keyword>
<feature type="domain" description="CCHC-type" evidence="3">
    <location>
        <begin position="238"/>
        <end position="251"/>
    </location>
</feature>
<accession>A0AAV5MHU1</accession>
<evidence type="ECO:0000256" key="1">
    <source>
        <dbReference type="PROSITE-ProRule" id="PRU00047"/>
    </source>
</evidence>
<dbReference type="InterPro" id="IPR036875">
    <property type="entry name" value="Znf_CCHC_sf"/>
</dbReference>
<dbReference type="GO" id="GO:0003676">
    <property type="term" value="F:nucleic acid binding"/>
    <property type="evidence" value="ECO:0007669"/>
    <property type="project" value="InterPro"/>
</dbReference>
<dbReference type="InterPro" id="IPR001878">
    <property type="entry name" value="Znf_CCHC"/>
</dbReference>
<sequence length="543" mass="61825">MRSFLKGQKLWRYITGDITLPQKITDEIDKKYVDRLEDWDSKNHQIITWYHHIITWFRNTSIPSIHLQFGRYETAKEVWDLLAARYTTSDLSSQYQLWEELHNLKQEHGKSIISFYAKMEAIWDQLALSEPTFNNTVDIRKYIKYRDKMRLIQFLMALTDDFEPCRASLLHQSLLPILDSALSRLLSNETRLGSLKPKRDTTVAATINKFPSSKRGQKYCQHYNKYGHALYECNLVECHKCKQKGHIAPNCTTSLPQRSNQWKTQSKPDQSSKPVVVPAATNGDTLVHPSIGNLETLLRQMVSSSSTSIALPTILGSTGSPNELSNDQTSTTPVSKDVSSADIALGTNEIENPPVTSSSSHPTRALEKTSTWDLVDLPTDKTLVGCKWVYKIKTHYDGSVERYKARLVAKGFTKEYGINYEETFAPIARLTTVCTLLAIAAVRKWKLFQMDVKNAFLNGDLEYEVYMKLPPGLTPPSNKEMVLLLIYVDDMIITRDDVSGIDELKQFLSHRFEMKDLGSLSYFLGLEVTSSDAGYLLSQMKYA</sequence>
<evidence type="ECO:0000313" key="4">
    <source>
        <dbReference type="EMBL" id="GKV48371.1"/>
    </source>
</evidence>
<dbReference type="GO" id="GO:0008270">
    <property type="term" value="F:zinc ion binding"/>
    <property type="evidence" value="ECO:0007669"/>
    <property type="project" value="UniProtKB-KW"/>
</dbReference>
<dbReference type="Proteomes" id="UP001054252">
    <property type="component" value="Unassembled WGS sequence"/>
</dbReference>
<evidence type="ECO:0000313" key="5">
    <source>
        <dbReference type="Proteomes" id="UP001054252"/>
    </source>
</evidence>
<dbReference type="PANTHER" id="PTHR34222">
    <property type="entry name" value="GAG_PRE-INTEGRS DOMAIN-CONTAINING PROTEIN"/>
    <property type="match status" value="1"/>
</dbReference>
<keyword evidence="5" id="KW-1185">Reference proteome</keyword>
<evidence type="ECO:0000259" key="3">
    <source>
        <dbReference type="PROSITE" id="PS50158"/>
    </source>
</evidence>
<reference evidence="4 5" key="1">
    <citation type="journal article" date="2021" name="Commun. Biol.">
        <title>The genome of Shorea leprosula (Dipterocarpaceae) highlights the ecological relevance of drought in aseasonal tropical rainforests.</title>
        <authorList>
            <person name="Ng K.K.S."/>
            <person name="Kobayashi M.J."/>
            <person name="Fawcett J.A."/>
            <person name="Hatakeyama M."/>
            <person name="Paape T."/>
            <person name="Ng C.H."/>
            <person name="Ang C.C."/>
            <person name="Tnah L.H."/>
            <person name="Lee C.T."/>
            <person name="Nishiyama T."/>
            <person name="Sese J."/>
            <person name="O'Brien M.J."/>
            <person name="Copetti D."/>
            <person name="Mohd Noor M.I."/>
            <person name="Ong R.C."/>
            <person name="Putra M."/>
            <person name="Sireger I.Z."/>
            <person name="Indrioko S."/>
            <person name="Kosugi Y."/>
            <person name="Izuno A."/>
            <person name="Isagi Y."/>
            <person name="Lee S.L."/>
            <person name="Shimizu K.K."/>
        </authorList>
    </citation>
    <scope>NUCLEOTIDE SEQUENCE [LARGE SCALE GENOMIC DNA]</scope>
    <source>
        <strain evidence="4">214</strain>
    </source>
</reference>
<dbReference type="Pfam" id="PF07727">
    <property type="entry name" value="RVT_2"/>
    <property type="match status" value="2"/>
</dbReference>
<protein>
    <recommendedName>
        <fullName evidence="3">CCHC-type domain-containing protein</fullName>
    </recommendedName>
</protein>